<feature type="compositionally biased region" description="Basic and acidic residues" evidence="1">
    <location>
        <begin position="44"/>
        <end position="69"/>
    </location>
</feature>
<dbReference type="AlphaFoldDB" id="Q9N035"/>
<organism evidence="2">
    <name type="scientific">Macaca fascicularis</name>
    <name type="common">Crab-eating macaque</name>
    <name type="synonym">Cynomolgus monkey</name>
    <dbReference type="NCBI Taxonomy" id="9541"/>
    <lineage>
        <taxon>Eukaryota</taxon>
        <taxon>Metazoa</taxon>
        <taxon>Chordata</taxon>
        <taxon>Craniata</taxon>
        <taxon>Vertebrata</taxon>
        <taxon>Euteleostomi</taxon>
        <taxon>Mammalia</taxon>
        <taxon>Eutheria</taxon>
        <taxon>Euarchontoglires</taxon>
        <taxon>Primates</taxon>
        <taxon>Haplorrhini</taxon>
        <taxon>Catarrhini</taxon>
        <taxon>Cercopithecidae</taxon>
        <taxon>Cercopithecinae</taxon>
        <taxon>Macaca</taxon>
    </lineage>
</organism>
<evidence type="ECO:0000313" key="2">
    <source>
        <dbReference type="EMBL" id="BAB01679.1"/>
    </source>
</evidence>
<reference evidence="2" key="1">
    <citation type="submission" date="2000-07" db="EMBL/GenBank/DDBJ databases">
        <title>Isolation of full-length cDNA clones from macaque brain cDNA libraries.</title>
        <authorList>
            <person name="Osada N."/>
            <person name="Hida M."/>
            <person name="Kusuda J."/>
            <person name="Tanuma R."/>
            <person name="Iseki K."/>
            <person name="Hirai M."/>
            <person name="Terao K."/>
            <person name="Suzuki Y."/>
            <person name="Sugano S."/>
            <person name="Hashimoto K."/>
        </authorList>
    </citation>
    <scope>NUCLEOTIDE SEQUENCE</scope>
</reference>
<protein>
    <submittedName>
        <fullName evidence="2">Unnamed protein product</fullName>
    </submittedName>
</protein>
<proteinExistence type="evidence at transcript level"/>
<accession>Q9N035</accession>
<evidence type="ECO:0000256" key="1">
    <source>
        <dbReference type="SAM" id="MobiDB-lite"/>
    </source>
</evidence>
<sequence length="108" mass="11482">MALPSPRTPGQGQAVKRQEGPESSTPGHSASPRRQEGLLGRTVGKGEDCCGYRPLKDRDHRTQRVERAGSRSGVGLGAEDAHRACSGTGRTAAQPQASCWLFKDSLLV</sequence>
<name>Q9N035_MACFA</name>
<dbReference type="EMBL" id="AB046097">
    <property type="protein sequence ID" value="BAB01679.1"/>
    <property type="molecule type" value="mRNA"/>
</dbReference>
<feature type="region of interest" description="Disordered" evidence="1">
    <location>
        <begin position="1"/>
        <end position="80"/>
    </location>
</feature>